<evidence type="ECO:0000313" key="1">
    <source>
        <dbReference type="EMBL" id="CAK9102817.1"/>
    </source>
</evidence>
<proteinExistence type="predicted"/>
<organism evidence="1 2">
    <name type="scientific">Durusdinium trenchii</name>
    <dbReference type="NCBI Taxonomy" id="1381693"/>
    <lineage>
        <taxon>Eukaryota</taxon>
        <taxon>Sar</taxon>
        <taxon>Alveolata</taxon>
        <taxon>Dinophyceae</taxon>
        <taxon>Suessiales</taxon>
        <taxon>Symbiodiniaceae</taxon>
        <taxon>Durusdinium</taxon>
    </lineage>
</organism>
<keyword evidence="2" id="KW-1185">Reference proteome</keyword>
<dbReference type="EMBL" id="CAXAMM010042072">
    <property type="protein sequence ID" value="CAK9102817.1"/>
    <property type="molecule type" value="Genomic_DNA"/>
</dbReference>
<protein>
    <submittedName>
        <fullName evidence="1">Uncharacterized protein</fullName>
    </submittedName>
</protein>
<sequence length="136" mass="14461">ATTFSHLGLGNGHCEGRGHVPACRQCNGCCCAAGSFQSSSLFCTECCNHAVGICQAFTGFEAMPIAATVWALARIAEVSEHATRHNAFRIQLVRRGCEQLSDFSEQGIANLSFALAAGMKPARSSIQPSSRSKRPE</sequence>
<feature type="non-terminal residue" evidence="1">
    <location>
        <position position="1"/>
    </location>
</feature>
<reference evidence="1 2" key="1">
    <citation type="submission" date="2024-02" db="EMBL/GenBank/DDBJ databases">
        <authorList>
            <person name="Chen Y."/>
            <person name="Shah S."/>
            <person name="Dougan E. K."/>
            <person name="Thang M."/>
            <person name="Chan C."/>
        </authorList>
    </citation>
    <scope>NUCLEOTIDE SEQUENCE [LARGE SCALE GENOMIC DNA]</scope>
</reference>
<name>A0ABP0RUB1_9DINO</name>
<gene>
    <name evidence="1" type="ORF">SCF082_LOCUS48045</name>
</gene>
<dbReference type="Proteomes" id="UP001642464">
    <property type="component" value="Unassembled WGS sequence"/>
</dbReference>
<evidence type="ECO:0000313" key="2">
    <source>
        <dbReference type="Proteomes" id="UP001642464"/>
    </source>
</evidence>
<feature type="non-terminal residue" evidence="1">
    <location>
        <position position="136"/>
    </location>
</feature>
<comment type="caution">
    <text evidence="1">The sequence shown here is derived from an EMBL/GenBank/DDBJ whole genome shotgun (WGS) entry which is preliminary data.</text>
</comment>
<accession>A0ABP0RUB1</accession>